<evidence type="ECO:0000313" key="4">
    <source>
        <dbReference type="Proteomes" id="UP000265703"/>
    </source>
</evidence>
<keyword evidence="2" id="KW-0732">Signal</keyword>
<gene>
    <name evidence="3" type="ORF">C1645_772149</name>
</gene>
<dbReference type="AlphaFoldDB" id="A0A397SWW9"/>
<evidence type="ECO:0000256" key="2">
    <source>
        <dbReference type="SAM" id="SignalP"/>
    </source>
</evidence>
<evidence type="ECO:0008006" key="5">
    <source>
        <dbReference type="Google" id="ProtNLM"/>
    </source>
</evidence>
<dbReference type="EMBL" id="QKYT01000217">
    <property type="protein sequence ID" value="RIA89499.1"/>
    <property type="molecule type" value="Genomic_DNA"/>
</dbReference>
<evidence type="ECO:0000313" key="3">
    <source>
        <dbReference type="EMBL" id="RIA89499.1"/>
    </source>
</evidence>
<organism evidence="3 4">
    <name type="scientific">Glomus cerebriforme</name>
    <dbReference type="NCBI Taxonomy" id="658196"/>
    <lineage>
        <taxon>Eukaryota</taxon>
        <taxon>Fungi</taxon>
        <taxon>Fungi incertae sedis</taxon>
        <taxon>Mucoromycota</taxon>
        <taxon>Glomeromycotina</taxon>
        <taxon>Glomeromycetes</taxon>
        <taxon>Glomerales</taxon>
        <taxon>Glomeraceae</taxon>
        <taxon>Glomus</taxon>
    </lineage>
</organism>
<feature type="signal peptide" evidence="2">
    <location>
        <begin position="1"/>
        <end position="19"/>
    </location>
</feature>
<proteinExistence type="predicted"/>
<name>A0A397SWW9_9GLOM</name>
<dbReference type="Proteomes" id="UP000265703">
    <property type="component" value="Unassembled WGS sequence"/>
</dbReference>
<protein>
    <recommendedName>
        <fullName evidence="5">Hydrophobin</fullName>
    </recommendedName>
</protein>
<feature type="region of interest" description="Disordered" evidence="1">
    <location>
        <begin position="119"/>
        <end position="140"/>
    </location>
</feature>
<comment type="caution">
    <text evidence="3">The sequence shown here is derived from an EMBL/GenBank/DDBJ whole genome shotgun (WGS) entry which is preliminary data.</text>
</comment>
<sequence length="163" mass="18012">MKVFLSTFFLIFYFALVSARFGQEEKNPAIKQLENFMTGDIGGFLADVSGVCIDSLLVAAPPCSVQDQCDTIIDVAYFLGGVRKAQLIKLAQRIAVSEKNTPNAGQRSVVCNKTPRHSELNGLKAKQDPTKGPGSKLPPFVPRKFAKIRVFKFDPKKFNRNDS</sequence>
<evidence type="ECO:0000256" key="1">
    <source>
        <dbReference type="SAM" id="MobiDB-lite"/>
    </source>
</evidence>
<feature type="chain" id="PRO_5017314569" description="Hydrophobin" evidence="2">
    <location>
        <begin position="20"/>
        <end position="163"/>
    </location>
</feature>
<reference evidence="3 4" key="1">
    <citation type="submission" date="2018-06" db="EMBL/GenBank/DDBJ databases">
        <title>Comparative genomics reveals the genomic features of Rhizophagus irregularis, R. cerebriforme, R. diaphanum and Gigaspora rosea, and their symbiotic lifestyle signature.</title>
        <authorList>
            <person name="Morin E."/>
            <person name="San Clemente H."/>
            <person name="Chen E.C.H."/>
            <person name="De La Providencia I."/>
            <person name="Hainaut M."/>
            <person name="Kuo A."/>
            <person name="Kohler A."/>
            <person name="Murat C."/>
            <person name="Tang N."/>
            <person name="Roy S."/>
            <person name="Loubradou J."/>
            <person name="Henrissat B."/>
            <person name="Grigoriev I.V."/>
            <person name="Corradi N."/>
            <person name="Roux C."/>
            <person name="Martin F.M."/>
        </authorList>
    </citation>
    <scope>NUCLEOTIDE SEQUENCE [LARGE SCALE GENOMIC DNA]</scope>
    <source>
        <strain evidence="3 4">DAOM 227022</strain>
    </source>
</reference>
<keyword evidence="4" id="KW-1185">Reference proteome</keyword>
<accession>A0A397SWW9</accession>
<dbReference type="OrthoDB" id="2439341at2759"/>